<protein>
    <submittedName>
        <fullName evidence="2">DUF4347 domain-containing protein</fullName>
    </submittedName>
</protein>
<feature type="domain" description="DUF4347" evidence="1">
    <location>
        <begin position="14"/>
        <end position="150"/>
    </location>
</feature>
<feature type="non-terminal residue" evidence="2">
    <location>
        <position position="252"/>
    </location>
</feature>
<sequence length="252" mass="25354">MNRLTSPFSNTREILIADAGIEGLGTLLEGLNPGVEPWLVQSGENAVAKIIKALATPGLKTLHLLAHGAPGQINLGGHAITAADFTSRFDGAAQRDLDIAFWSCRTGADAAGQDFVQAVANATGARVFATSGLVGHAEKGGSWSLGEAVSPPVDVRARNEFANILAAVAGTVDGNPVVDIADSIVTGDEVVVVTDTSAAAVDLSAIAALLTGTGSIDGSAVTAINGTAAEVVQALTDLDTDPVNFDSALTGT</sequence>
<reference evidence="2 3" key="1">
    <citation type="submission" date="2022-07" db="EMBL/GenBank/DDBJ databases">
        <title>Methylomonas rivi sp. nov., Methylomonas rosea sp. nov., Methylomonas aureus sp. nov. and Methylomonas subterranea sp. nov., four novel methanotrophs isolated from a freshwater creek and the deep terrestrial subsurface.</title>
        <authorList>
            <person name="Abin C."/>
            <person name="Sankaranarayanan K."/>
            <person name="Garner C."/>
            <person name="Sindelar R."/>
            <person name="Kotary K."/>
            <person name="Garner R."/>
            <person name="Barclay S."/>
            <person name="Lawson P."/>
            <person name="Krumholz L."/>
        </authorList>
    </citation>
    <scope>NUCLEOTIDE SEQUENCE [LARGE SCALE GENOMIC DNA]</scope>
    <source>
        <strain evidence="2 3">SURF-2</strain>
    </source>
</reference>
<dbReference type="EMBL" id="JANIBJ010000066">
    <property type="protein sequence ID" value="MCQ8106388.1"/>
    <property type="molecule type" value="Genomic_DNA"/>
</dbReference>
<accession>A0ABT1TLQ6</accession>
<organism evidence="2 3">
    <name type="scientific">Methylomonas subterranea</name>
    <dbReference type="NCBI Taxonomy" id="2952225"/>
    <lineage>
        <taxon>Bacteria</taxon>
        <taxon>Pseudomonadati</taxon>
        <taxon>Pseudomonadota</taxon>
        <taxon>Gammaproteobacteria</taxon>
        <taxon>Methylococcales</taxon>
        <taxon>Methylococcaceae</taxon>
        <taxon>Methylomonas</taxon>
    </lineage>
</organism>
<evidence type="ECO:0000313" key="2">
    <source>
        <dbReference type="EMBL" id="MCQ8106388.1"/>
    </source>
</evidence>
<proteinExistence type="predicted"/>
<keyword evidence="3" id="KW-1185">Reference proteome</keyword>
<name>A0ABT1TLQ6_9GAMM</name>
<dbReference type="InterPro" id="IPR025592">
    <property type="entry name" value="DUF4347"/>
</dbReference>
<dbReference type="Pfam" id="PF14252">
    <property type="entry name" value="DUF4347"/>
    <property type="match status" value="1"/>
</dbReference>
<dbReference type="RefSeq" id="WP_256604500.1">
    <property type="nucleotide sequence ID" value="NZ_JANIBJ010000066.1"/>
</dbReference>
<gene>
    <name evidence="2" type="ORF">NP590_19955</name>
</gene>
<evidence type="ECO:0000259" key="1">
    <source>
        <dbReference type="Pfam" id="PF14252"/>
    </source>
</evidence>
<dbReference type="Proteomes" id="UP001524499">
    <property type="component" value="Unassembled WGS sequence"/>
</dbReference>
<evidence type="ECO:0000313" key="3">
    <source>
        <dbReference type="Proteomes" id="UP001524499"/>
    </source>
</evidence>
<comment type="caution">
    <text evidence="2">The sequence shown here is derived from an EMBL/GenBank/DDBJ whole genome shotgun (WGS) entry which is preliminary data.</text>
</comment>